<evidence type="ECO:0000313" key="3">
    <source>
        <dbReference type="EMBL" id="CAI9120756.1"/>
    </source>
</evidence>
<accession>A0AA35URD8</accession>
<evidence type="ECO:0008006" key="5">
    <source>
        <dbReference type="Google" id="ProtNLM"/>
    </source>
</evidence>
<name>A0AA35URD8_9PROT</name>
<organism evidence="3 4">
    <name type="scientific">Brytella acorum</name>
    <dbReference type="NCBI Taxonomy" id="2959299"/>
    <lineage>
        <taxon>Bacteria</taxon>
        <taxon>Pseudomonadati</taxon>
        <taxon>Pseudomonadota</taxon>
        <taxon>Alphaproteobacteria</taxon>
        <taxon>Acetobacterales</taxon>
        <taxon>Acetobacteraceae</taxon>
        <taxon>Brytella</taxon>
    </lineage>
</organism>
<reference evidence="3" key="1">
    <citation type="submission" date="2023-03" db="EMBL/GenBank/DDBJ databases">
        <authorList>
            <person name="Cleenwerck I."/>
        </authorList>
    </citation>
    <scope>NUCLEOTIDE SEQUENCE</scope>
    <source>
        <strain evidence="3">LMG 32879</strain>
    </source>
</reference>
<keyword evidence="2" id="KW-0732">Signal</keyword>
<dbReference type="EMBL" id="CATKSH010000008">
    <property type="protein sequence ID" value="CAI9120756.1"/>
    <property type="molecule type" value="Genomic_DNA"/>
</dbReference>
<feature type="region of interest" description="Disordered" evidence="1">
    <location>
        <begin position="166"/>
        <end position="188"/>
    </location>
</feature>
<dbReference type="Proteomes" id="UP001176960">
    <property type="component" value="Unassembled WGS sequence"/>
</dbReference>
<gene>
    <name evidence="3" type="ORF">LMG32879_001595</name>
</gene>
<evidence type="ECO:0000256" key="1">
    <source>
        <dbReference type="SAM" id="MobiDB-lite"/>
    </source>
</evidence>
<comment type="caution">
    <text evidence="3">The sequence shown here is derived from an EMBL/GenBank/DDBJ whole genome shotgun (WGS) entry which is preliminary data.</text>
</comment>
<evidence type="ECO:0000256" key="2">
    <source>
        <dbReference type="SAM" id="SignalP"/>
    </source>
</evidence>
<protein>
    <recommendedName>
        <fullName evidence="5">Lipoprotein</fullName>
    </recommendedName>
</protein>
<feature type="signal peptide" evidence="2">
    <location>
        <begin position="1"/>
        <end position="22"/>
    </location>
</feature>
<dbReference type="RefSeq" id="WP_289841010.1">
    <property type="nucleotide sequence ID" value="NZ_CATKSH010000008.1"/>
</dbReference>
<feature type="chain" id="PRO_5041295295" description="Lipoprotein" evidence="2">
    <location>
        <begin position="23"/>
        <end position="188"/>
    </location>
</feature>
<sequence length="188" mass="20302">MWRRSSVALAFTVLASMQPLFAAPAVKGRHAASGTKSLAQVADPVVMTPHPGTDLDTQARALLSDDIADAKAHHDAPAVLTASAPLSNAKDDMALFVQLQSGWLCGSAGCTTSVYLRHKNQWHEVLDSVSGNIAVLPTRHQGMRDLLISGDDRWIWQGNGYQDTAPTAPLGNLKQSIERHQEKMGKRD</sequence>
<keyword evidence="4" id="KW-1185">Reference proteome</keyword>
<feature type="compositionally biased region" description="Basic and acidic residues" evidence="1">
    <location>
        <begin position="176"/>
        <end position="188"/>
    </location>
</feature>
<dbReference type="AlphaFoldDB" id="A0AA35URD8"/>
<proteinExistence type="predicted"/>
<evidence type="ECO:0000313" key="4">
    <source>
        <dbReference type="Proteomes" id="UP001176960"/>
    </source>
</evidence>